<reference evidence="6" key="1">
    <citation type="journal article" date="2019" name="Int. J. Syst. Evol. Microbiol.">
        <title>The Global Catalogue of Microorganisms (GCM) 10K type strain sequencing project: providing services to taxonomists for standard genome sequencing and annotation.</title>
        <authorList>
            <consortium name="The Broad Institute Genomics Platform"/>
            <consortium name="The Broad Institute Genome Sequencing Center for Infectious Disease"/>
            <person name="Wu L."/>
            <person name="Ma J."/>
        </authorList>
    </citation>
    <scope>NUCLEOTIDE SEQUENCE [LARGE SCALE GENOMIC DNA]</scope>
    <source>
        <strain evidence="6">JCM 13319</strain>
    </source>
</reference>
<dbReference type="PANTHER" id="PTHR24220:SF86">
    <property type="entry name" value="ABC TRANSPORTER ABCH.1"/>
    <property type="match status" value="1"/>
</dbReference>
<evidence type="ECO:0000256" key="3">
    <source>
        <dbReference type="ARBA" id="ARBA00022840"/>
    </source>
</evidence>
<dbReference type="RefSeq" id="WP_346036997.1">
    <property type="nucleotide sequence ID" value="NZ_BAAALY010000016.1"/>
</dbReference>
<dbReference type="SMART" id="SM00382">
    <property type="entry name" value="AAA"/>
    <property type="match status" value="1"/>
</dbReference>
<evidence type="ECO:0000259" key="4">
    <source>
        <dbReference type="PROSITE" id="PS50893"/>
    </source>
</evidence>
<evidence type="ECO:0000256" key="2">
    <source>
        <dbReference type="ARBA" id="ARBA00022741"/>
    </source>
</evidence>
<gene>
    <name evidence="5" type="ORF">GCM10009691_34670</name>
</gene>
<dbReference type="GO" id="GO:0005524">
    <property type="term" value="F:ATP binding"/>
    <property type="evidence" value="ECO:0007669"/>
    <property type="project" value="UniProtKB-KW"/>
</dbReference>
<evidence type="ECO:0000256" key="1">
    <source>
        <dbReference type="ARBA" id="ARBA00022448"/>
    </source>
</evidence>
<dbReference type="InterPro" id="IPR015854">
    <property type="entry name" value="ABC_transpr_LolD-like"/>
</dbReference>
<keyword evidence="2" id="KW-0547">Nucleotide-binding</keyword>
<dbReference type="InterPro" id="IPR003593">
    <property type="entry name" value="AAA+_ATPase"/>
</dbReference>
<comment type="caution">
    <text evidence="5">The sequence shown here is derived from an EMBL/GenBank/DDBJ whole genome shotgun (WGS) entry which is preliminary data.</text>
</comment>
<sequence length="232" mass="24628">MSAPVVELQDAAKTYPGPPEVTVLQPTTLRLGAGEQVAVVGPSGSGKSTLLAILGTLDDPTEGTVLVDGTEVTGMRERDRSRLRAERIGFVFQQFHLLPTLTAAENVATGLLYSGVRHAERLHRAADALAAVGLSHRLRHRPGELSGGEQQRVAIARALVREPGILFADEPTGALDSATGTSVVALLAGIAERGTAVVIVTHDEQIAARFARRIRIRDGIATERAELQEIAR</sequence>
<dbReference type="PANTHER" id="PTHR24220">
    <property type="entry name" value="IMPORT ATP-BINDING PROTEIN"/>
    <property type="match status" value="1"/>
</dbReference>
<dbReference type="EMBL" id="BAAALY010000016">
    <property type="protein sequence ID" value="GAA1557605.1"/>
    <property type="molecule type" value="Genomic_DNA"/>
</dbReference>
<keyword evidence="1" id="KW-0813">Transport</keyword>
<dbReference type="PROSITE" id="PS50893">
    <property type="entry name" value="ABC_TRANSPORTER_2"/>
    <property type="match status" value="1"/>
</dbReference>
<name>A0ABP4NBM6_9MICO</name>
<accession>A0ABP4NBM6</accession>
<keyword evidence="3 5" id="KW-0067">ATP-binding</keyword>
<feature type="domain" description="ABC transporter" evidence="4">
    <location>
        <begin position="6"/>
        <end position="230"/>
    </location>
</feature>
<proteinExistence type="predicted"/>
<dbReference type="InterPro" id="IPR003439">
    <property type="entry name" value="ABC_transporter-like_ATP-bd"/>
</dbReference>
<dbReference type="InterPro" id="IPR017871">
    <property type="entry name" value="ABC_transporter-like_CS"/>
</dbReference>
<evidence type="ECO:0000313" key="5">
    <source>
        <dbReference type="EMBL" id="GAA1557605.1"/>
    </source>
</evidence>
<dbReference type="SUPFAM" id="SSF52540">
    <property type="entry name" value="P-loop containing nucleoside triphosphate hydrolases"/>
    <property type="match status" value="1"/>
</dbReference>
<dbReference type="Gene3D" id="3.40.50.300">
    <property type="entry name" value="P-loop containing nucleotide triphosphate hydrolases"/>
    <property type="match status" value="1"/>
</dbReference>
<dbReference type="Pfam" id="PF00005">
    <property type="entry name" value="ABC_tran"/>
    <property type="match status" value="1"/>
</dbReference>
<protein>
    <submittedName>
        <fullName evidence="5">ABC transporter ATP-binding protein</fullName>
    </submittedName>
</protein>
<dbReference type="PROSITE" id="PS00211">
    <property type="entry name" value="ABC_TRANSPORTER_1"/>
    <property type="match status" value="1"/>
</dbReference>
<dbReference type="CDD" id="cd03255">
    <property type="entry name" value="ABC_MJ0796_LolCDE_FtsE"/>
    <property type="match status" value="1"/>
</dbReference>
<evidence type="ECO:0000313" key="6">
    <source>
        <dbReference type="Proteomes" id="UP001501791"/>
    </source>
</evidence>
<organism evidence="5 6">
    <name type="scientific">Brevibacterium picturae</name>
    <dbReference type="NCBI Taxonomy" id="260553"/>
    <lineage>
        <taxon>Bacteria</taxon>
        <taxon>Bacillati</taxon>
        <taxon>Actinomycetota</taxon>
        <taxon>Actinomycetes</taxon>
        <taxon>Micrococcales</taxon>
        <taxon>Brevibacteriaceae</taxon>
        <taxon>Brevibacterium</taxon>
    </lineage>
</organism>
<dbReference type="Proteomes" id="UP001501791">
    <property type="component" value="Unassembled WGS sequence"/>
</dbReference>
<dbReference type="InterPro" id="IPR027417">
    <property type="entry name" value="P-loop_NTPase"/>
</dbReference>
<keyword evidence="6" id="KW-1185">Reference proteome</keyword>
<dbReference type="InterPro" id="IPR017911">
    <property type="entry name" value="MacB-like_ATP-bd"/>
</dbReference>